<dbReference type="GO" id="GO:0005730">
    <property type="term" value="C:nucleolus"/>
    <property type="evidence" value="ECO:0007669"/>
    <property type="project" value="UniProtKB-SubCell"/>
</dbReference>
<keyword evidence="10" id="KW-1185">Reference proteome</keyword>
<gene>
    <name evidence="8" type="ORF">HBR001_LOCUS6538</name>
    <name evidence="9" type="ORF">HBR001_LOCUS6544</name>
</gene>
<evidence type="ECO:0000313" key="8">
    <source>
        <dbReference type="EMBL" id="CAI5735588.1"/>
    </source>
</evidence>
<keyword evidence="5 6" id="KW-0539">Nucleus</keyword>
<dbReference type="AlphaFoldDB" id="A0AAV0UIB8"/>
<comment type="subunit">
    <text evidence="6">Monomer and homodimer.</text>
</comment>
<dbReference type="Pfam" id="PF04000">
    <property type="entry name" value="Sas10_Utp3"/>
    <property type="match status" value="1"/>
</dbReference>
<dbReference type="GO" id="GO:0003677">
    <property type="term" value="F:DNA binding"/>
    <property type="evidence" value="ECO:0007669"/>
    <property type="project" value="UniProtKB-KW"/>
</dbReference>
<keyword evidence="6" id="KW-0963">Cytoplasm</keyword>
<evidence type="ECO:0000313" key="10">
    <source>
        <dbReference type="Proteomes" id="UP001162031"/>
    </source>
</evidence>
<evidence type="ECO:0000313" key="9">
    <source>
        <dbReference type="EMBL" id="CAI5735608.1"/>
    </source>
</evidence>
<dbReference type="InterPro" id="IPR007146">
    <property type="entry name" value="Sas10/Utp3/C1D"/>
</dbReference>
<dbReference type="EMBL" id="CANTFL010001283">
    <property type="protein sequence ID" value="CAI5735608.1"/>
    <property type="molecule type" value="Genomic_DNA"/>
</dbReference>
<protein>
    <recommendedName>
        <fullName evidence="6">Nuclear nucleic acid-binding protein C1D</fullName>
    </recommendedName>
</protein>
<dbReference type="GO" id="GO:0000460">
    <property type="term" value="P:maturation of 5.8S rRNA"/>
    <property type="evidence" value="ECO:0007669"/>
    <property type="project" value="TreeGrafter"/>
</dbReference>
<evidence type="ECO:0000256" key="4">
    <source>
        <dbReference type="ARBA" id="ARBA00022884"/>
    </source>
</evidence>
<accession>A0AAV0UIB8</accession>
<reference evidence="8" key="1">
    <citation type="submission" date="2022-12" db="EMBL/GenBank/DDBJ databases">
        <authorList>
            <person name="Webb A."/>
        </authorList>
    </citation>
    <scope>NUCLEOTIDE SEQUENCE</scope>
    <source>
        <strain evidence="8">Hp1</strain>
    </source>
</reference>
<keyword evidence="4 6" id="KW-0694">RNA-binding</keyword>
<dbReference type="PANTHER" id="PTHR15341:SF3">
    <property type="entry name" value="NUCLEAR NUCLEIC ACID-BINDING PROTEIN C1D"/>
    <property type="match status" value="1"/>
</dbReference>
<sequence>MNEKVPQVFASVEQTLAAVEEHLVVLSTTSLEDFMAPLSYLERAKVQVSLAYTINALLFVFLKTQGVSSSDIRQMHVKQELERVQSFIKKIKEAEELTKGPKLLLDKDASKRFIHNALSADQVYVDALKAEKKSEVVDEAQVQTTSKGKRGASVSKGKKNKRQREQ</sequence>
<evidence type="ECO:0000256" key="2">
    <source>
        <dbReference type="ARBA" id="ARBA00009154"/>
    </source>
</evidence>
<evidence type="ECO:0000256" key="6">
    <source>
        <dbReference type="RuleBase" id="RU368003"/>
    </source>
</evidence>
<feature type="region of interest" description="Disordered" evidence="7">
    <location>
        <begin position="133"/>
        <end position="166"/>
    </location>
</feature>
<evidence type="ECO:0000256" key="3">
    <source>
        <dbReference type="ARBA" id="ARBA00022552"/>
    </source>
</evidence>
<dbReference type="GO" id="GO:0003723">
    <property type="term" value="F:RNA binding"/>
    <property type="evidence" value="ECO:0007669"/>
    <property type="project" value="UniProtKB-UniRule"/>
</dbReference>
<dbReference type="GO" id="GO:0010468">
    <property type="term" value="P:regulation of gene expression"/>
    <property type="evidence" value="ECO:0007669"/>
    <property type="project" value="TreeGrafter"/>
</dbReference>
<name>A0AAV0UIB8_HYABA</name>
<dbReference type="PANTHER" id="PTHR15341">
    <property type="entry name" value="SUN-COR STEROID HORMONE RECEPTOR CO-REPRESSOR"/>
    <property type="match status" value="1"/>
</dbReference>
<evidence type="ECO:0000256" key="5">
    <source>
        <dbReference type="ARBA" id="ARBA00023242"/>
    </source>
</evidence>
<organism evidence="8 10">
    <name type="scientific">Hyaloperonospora brassicae</name>
    <name type="common">Brassica downy mildew</name>
    <name type="synonym">Peronospora brassicae</name>
    <dbReference type="NCBI Taxonomy" id="162125"/>
    <lineage>
        <taxon>Eukaryota</taxon>
        <taxon>Sar</taxon>
        <taxon>Stramenopiles</taxon>
        <taxon>Oomycota</taxon>
        <taxon>Peronosporomycetes</taxon>
        <taxon>Peronosporales</taxon>
        <taxon>Peronosporaceae</taxon>
        <taxon>Hyaloperonospora</taxon>
    </lineage>
</organism>
<dbReference type="InterPro" id="IPR011082">
    <property type="entry name" value="Exosome-assoc_fac/DNA_repair"/>
</dbReference>
<dbReference type="Proteomes" id="UP001162031">
    <property type="component" value="Unassembled WGS sequence"/>
</dbReference>
<keyword evidence="6" id="KW-0238">DNA-binding</keyword>
<comment type="subcellular location">
    <subcellularLocation>
        <location evidence="6">Cytoplasm</location>
    </subcellularLocation>
    <subcellularLocation>
        <location evidence="6">Nucleus</location>
        <location evidence="6">Nucleolus</location>
    </subcellularLocation>
    <subcellularLocation>
        <location evidence="1 6">Nucleus</location>
    </subcellularLocation>
</comment>
<comment type="function">
    <text evidence="6">Plays a role in the recruitment of the exosome to pre-rRNA to mediate the 3'-5' end processing of the 5.8S rRNA.</text>
</comment>
<evidence type="ECO:0000256" key="1">
    <source>
        <dbReference type="ARBA" id="ARBA00004123"/>
    </source>
</evidence>
<keyword evidence="3 6" id="KW-0698">rRNA processing</keyword>
<dbReference type="GO" id="GO:0005737">
    <property type="term" value="C:cytoplasm"/>
    <property type="evidence" value="ECO:0007669"/>
    <property type="project" value="UniProtKB-SubCell"/>
</dbReference>
<proteinExistence type="inferred from homology"/>
<feature type="compositionally biased region" description="Basic residues" evidence="7">
    <location>
        <begin position="156"/>
        <end position="166"/>
    </location>
</feature>
<comment type="caution">
    <text evidence="8">The sequence shown here is derived from an EMBL/GenBank/DDBJ whole genome shotgun (WGS) entry which is preliminary data.</text>
</comment>
<comment type="similarity">
    <text evidence="2 6">Belongs to the C1D family.</text>
</comment>
<dbReference type="EMBL" id="CANTFL010001283">
    <property type="protein sequence ID" value="CAI5735588.1"/>
    <property type="molecule type" value="Genomic_DNA"/>
</dbReference>
<evidence type="ECO:0000256" key="7">
    <source>
        <dbReference type="SAM" id="MobiDB-lite"/>
    </source>
</evidence>
<dbReference type="GO" id="GO:0000178">
    <property type="term" value="C:exosome (RNase complex)"/>
    <property type="evidence" value="ECO:0007669"/>
    <property type="project" value="TreeGrafter"/>
</dbReference>